<sequence>MTTAPKLSSLDGSRGLRETFARAMYERNVPGARWDDIVNDGPQRVVKLYRGAAAAAVDVWGDSMAQTVTALVKLTNETKAAQAQLLAADGLLETVFDYLATGERGHPGEAARRTGWIAQRRIDELGERLRAWRASWAPTESVVS</sequence>
<keyword evidence="4" id="KW-1185">Reference proteome</keyword>
<accession>M2PEW9</accession>
<evidence type="ECO:0000313" key="1">
    <source>
        <dbReference type="EMBL" id="EMD22898.1"/>
    </source>
</evidence>
<protein>
    <submittedName>
        <fullName evidence="1">Uncharacterized protein</fullName>
    </submittedName>
</protein>
<dbReference type="Proteomes" id="UP000014137">
    <property type="component" value="Unassembled WGS sequence"/>
</dbReference>
<reference evidence="2 4" key="2">
    <citation type="submission" date="2017-02" db="EMBL/GenBank/DDBJ databases">
        <title>Amycolatopsis azurea DSM 43854 draft genome.</title>
        <authorList>
            <person name="Mayilraj S."/>
        </authorList>
    </citation>
    <scope>NUCLEOTIDE SEQUENCE [LARGE SCALE GENOMIC DNA]</scope>
    <source>
        <strain evidence="2 4">DSM 43854</strain>
    </source>
</reference>
<gene>
    <name evidence="2" type="ORF">B0293_23700</name>
    <name evidence="1" type="ORF">C791_7898</name>
</gene>
<evidence type="ECO:0000313" key="2">
    <source>
        <dbReference type="EMBL" id="OOC04265.1"/>
    </source>
</evidence>
<reference evidence="1 3" key="1">
    <citation type="submission" date="2012-10" db="EMBL/GenBank/DDBJ databases">
        <title>Genome assembly of Amycolatopsis azurea DSM 43854.</title>
        <authorList>
            <person name="Khatri I."/>
            <person name="Kaur I."/>
            <person name="Subramanian S."/>
            <person name="Mayilraj S."/>
        </authorList>
    </citation>
    <scope>NUCLEOTIDE SEQUENCE [LARGE SCALE GENOMIC DNA]</scope>
    <source>
        <strain evidence="1 3">DSM 43854</strain>
    </source>
</reference>
<organism evidence="1 3">
    <name type="scientific">Amycolatopsis azurea DSM 43854</name>
    <dbReference type="NCBI Taxonomy" id="1238180"/>
    <lineage>
        <taxon>Bacteria</taxon>
        <taxon>Bacillati</taxon>
        <taxon>Actinomycetota</taxon>
        <taxon>Actinomycetes</taxon>
        <taxon>Pseudonocardiales</taxon>
        <taxon>Pseudonocardiaceae</taxon>
        <taxon>Amycolatopsis</taxon>
    </lineage>
</organism>
<name>M2PEW9_9PSEU</name>
<dbReference type="EMBL" id="MUXN01000017">
    <property type="protein sequence ID" value="OOC04265.1"/>
    <property type="molecule type" value="Genomic_DNA"/>
</dbReference>
<dbReference type="PATRIC" id="fig|1238180.3.peg.7372"/>
<dbReference type="EMBL" id="ANMG01000085">
    <property type="protein sequence ID" value="EMD22898.1"/>
    <property type="molecule type" value="Genomic_DNA"/>
</dbReference>
<proteinExistence type="predicted"/>
<dbReference type="AlphaFoldDB" id="M2PEW9"/>
<evidence type="ECO:0000313" key="3">
    <source>
        <dbReference type="Proteomes" id="UP000014137"/>
    </source>
</evidence>
<dbReference type="OrthoDB" id="9973382at2"/>
<comment type="caution">
    <text evidence="1">The sequence shown here is derived from an EMBL/GenBank/DDBJ whole genome shotgun (WGS) entry which is preliminary data.</text>
</comment>
<evidence type="ECO:0000313" key="4">
    <source>
        <dbReference type="Proteomes" id="UP000188551"/>
    </source>
</evidence>
<dbReference type="Proteomes" id="UP000188551">
    <property type="component" value="Unassembled WGS sequence"/>
</dbReference>
<dbReference type="RefSeq" id="WP_005166339.1">
    <property type="nucleotide sequence ID" value="NZ_ANMG01000085.1"/>
</dbReference>